<reference evidence="1 2" key="1">
    <citation type="submission" date="2023-05" db="EMBL/GenBank/DDBJ databases">
        <title>Marinobacter albus sp. nov., a marine bacterium isolated from sand in a coastal intertidal zone of huludao.</title>
        <authorList>
            <person name="Deng T."/>
        </authorList>
    </citation>
    <scope>NUCLEOTIDE SEQUENCE [LARGE SCALE GENOMIC DNA]</scope>
    <source>
        <strain evidence="1 2">M216</strain>
    </source>
</reference>
<sequence length="52" mass="5835">MSADKQQIQRTGKNQVAVIVNDGVIPEAEKILPFRPQAKDQQRDSKYPQVVA</sequence>
<gene>
    <name evidence="1" type="ORF">QQF73_08665</name>
</gene>
<proteinExistence type="predicted"/>
<evidence type="ECO:0000313" key="1">
    <source>
        <dbReference type="EMBL" id="MDK9557693.1"/>
    </source>
</evidence>
<protein>
    <submittedName>
        <fullName evidence="1">Uncharacterized protein</fullName>
    </submittedName>
</protein>
<accession>A0ABT7HBE2</accession>
<organism evidence="1 2">
    <name type="scientific">Marinobacter albus</name>
    <dbReference type="NCBI Taxonomy" id="3030833"/>
    <lineage>
        <taxon>Bacteria</taxon>
        <taxon>Pseudomonadati</taxon>
        <taxon>Pseudomonadota</taxon>
        <taxon>Gammaproteobacteria</taxon>
        <taxon>Pseudomonadales</taxon>
        <taxon>Marinobacteraceae</taxon>
        <taxon>Marinobacter</taxon>
    </lineage>
</organism>
<dbReference type="Proteomes" id="UP001223547">
    <property type="component" value="Unassembled WGS sequence"/>
</dbReference>
<dbReference type="EMBL" id="JASSQD010000001">
    <property type="protein sequence ID" value="MDK9557693.1"/>
    <property type="molecule type" value="Genomic_DNA"/>
</dbReference>
<evidence type="ECO:0000313" key="2">
    <source>
        <dbReference type="Proteomes" id="UP001223547"/>
    </source>
</evidence>
<keyword evidence="2" id="KW-1185">Reference proteome</keyword>
<comment type="caution">
    <text evidence="1">The sequence shown here is derived from an EMBL/GenBank/DDBJ whole genome shotgun (WGS) entry which is preliminary data.</text>
</comment>
<name>A0ABT7HBE2_9GAMM</name>